<dbReference type="PROSITE" id="PS51782">
    <property type="entry name" value="LYSM"/>
    <property type="match status" value="2"/>
</dbReference>
<protein>
    <submittedName>
        <fullName evidence="3">Autolysin</fullName>
    </submittedName>
</protein>
<reference evidence="3 4" key="1">
    <citation type="submission" date="2018-02" db="EMBL/GenBank/DDBJ databases">
        <title>Complete genome of the streamlined marine actinobacterium Pontimonas salivibrio CL-TW6 adapted to coastal planktonic lifestype.</title>
        <authorList>
            <person name="Cho B.C."/>
            <person name="Hardies S.C."/>
            <person name="Jang G.I."/>
            <person name="Hwang C.Y."/>
        </authorList>
    </citation>
    <scope>NUCLEOTIDE SEQUENCE [LARGE SCALE GENOMIC DNA]</scope>
    <source>
        <strain evidence="3 4">CL-TW6</strain>
    </source>
</reference>
<evidence type="ECO:0000313" key="3">
    <source>
        <dbReference type="EMBL" id="AVG23936.1"/>
    </source>
</evidence>
<evidence type="ECO:0000256" key="1">
    <source>
        <dbReference type="SAM" id="MobiDB-lite"/>
    </source>
</evidence>
<dbReference type="KEGG" id="psai:C3B54_11967"/>
<dbReference type="SUPFAM" id="SSF54106">
    <property type="entry name" value="LysM domain"/>
    <property type="match status" value="2"/>
</dbReference>
<sequence length="519" mass="55269">MLSMSEVLVSESPEHDPAMGRAPRDDHFFFGDPQEAQHAPEILHGLRPRHLATSAAAATTGSDWTQRTIRGGLPLLMTGSLAAGVGVTNAMPAVADTATEEIPGHSQLDRTKNSLSELIAHAFVPLSQRVVNAVSPHVPNTYKVRSGETVTAVAEKFQIPTALLLSLNGLSWNSILHEGQVLRLTMAPSKQRGMAPPRVSSAGYHVEPGDTLAKVAQRLGVSERALAEANDMEQGTPLTPGSKLSLPGSTAEMAPRTVASQSSVQAPNIVLASLTDSPERETNESSTERDSDDPGRESDQEAASGDDHVNPHPLGVDVLPAPELRPEKKAAPTPPPAPTPAPVAPAEPTQAEKKDRDDSDDERSSSDESATESSVGQPKSGAVTPLNDVRRENASIIVQVGRDLGVPDYGIVIALATAMQESSLRNINWGDRDSVGLYQQRPSSGWGTVEQIMDPVFASKAFYGGPSNPNPGKTRGLLDYSGWQSLELTVAAQRVQRSAYPDAYAKWEASAWAWLDELS</sequence>
<evidence type="ECO:0000313" key="4">
    <source>
        <dbReference type="Proteomes" id="UP000243077"/>
    </source>
</evidence>
<feature type="compositionally biased region" description="Basic and acidic residues" evidence="1">
    <location>
        <begin position="12"/>
        <end position="21"/>
    </location>
</feature>
<feature type="compositionally biased region" description="Pro residues" evidence="1">
    <location>
        <begin position="332"/>
        <end position="345"/>
    </location>
</feature>
<organism evidence="3 4">
    <name type="scientific">Pontimonas salivibrio</name>
    <dbReference type="NCBI Taxonomy" id="1159327"/>
    <lineage>
        <taxon>Bacteria</taxon>
        <taxon>Bacillati</taxon>
        <taxon>Actinomycetota</taxon>
        <taxon>Actinomycetes</taxon>
        <taxon>Micrococcales</taxon>
        <taxon>Microbacteriaceae</taxon>
        <taxon>Pontimonas</taxon>
    </lineage>
</organism>
<dbReference type="PANTHER" id="PTHR33734">
    <property type="entry name" value="LYSM DOMAIN-CONTAINING GPI-ANCHORED PROTEIN 2"/>
    <property type="match status" value="1"/>
</dbReference>
<dbReference type="EMBL" id="CP026923">
    <property type="protein sequence ID" value="AVG23936.1"/>
    <property type="molecule type" value="Genomic_DNA"/>
</dbReference>
<dbReference type="PANTHER" id="PTHR33734:SF22">
    <property type="entry name" value="MEMBRANE-BOUND LYTIC MUREIN TRANSGLYCOSYLASE D"/>
    <property type="match status" value="1"/>
</dbReference>
<feature type="region of interest" description="Disordered" evidence="1">
    <location>
        <begin position="1"/>
        <end position="21"/>
    </location>
</feature>
<evidence type="ECO:0000259" key="2">
    <source>
        <dbReference type="PROSITE" id="PS51782"/>
    </source>
</evidence>
<dbReference type="Pfam" id="PF01476">
    <property type="entry name" value="LysM"/>
    <property type="match status" value="2"/>
</dbReference>
<accession>A0A2L2BQI7</accession>
<gene>
    <name evidence="3" type="ORF">C3B54_11967</name>
</gene>
<dbReference type="SMART" id="SM00257">
    <property type="entry name" value="LysM"/>
    <property type="match status" value="2"/>
</dbReference>
<dbReference type="Gene3D" id="3.10.350.10">
    <property type="entry name" value="LysM domain"/>
    <property type="match status" value="2"/>
</dbReference>
<feature type="domain" description="LysM" evidence="2">
    <location>
        <begin position="140"/>
        <end position="184"/>
    </location>
</feature>
<dbReference type="InterPro" id="IPR036779">
    <property type="entry name" value="LysM_dom_sf"/>
</dbReference>
<keyword evidence="4" id="KW-1185">Reference proteome</keyword>
<feature type="compositionally biased region" description="Basic and acidic residues" evidence="1">
    <location>
        <begin position="277"/>
        <end position="310"/>
    </location>
</feature>
<dbReference type="GO" id="GO:0008932">
    <property type="term" value="F:lytic endotransglycosylase activity"/>
    <property type="evidence" value="ECO:0007669"/>
    <property type="project" value="TreeGrafter"/>
</dbReference>
<proteinExistence type="predicted"/>
<feature type="domain" description="LysM" evidence="2">
    <location>
        <begin position="202"/>
        <end position="246"/>
    </location>
</feature>
<dbReference type="CDD" id="cd00118">
    <property type="entry name" value="LysM"/>
    <property type="match status" value="2"/>
</dbReference>
<feature type="region of interest" description="Disordered" evidence="1">
    <location>
        <begin position="228"/>
        <end position="387"/>
    </location>
</feature>
<dbReference type="Proteomes" id="UP000243077">
    <property type="component" value="Chromosome"/>
</dbReference>
<name>A0A2L2BQI7_9MICO</name>
<dbReference type="AlphaFoldDB" id="A0A2L2BQI7"/>
<dbReference type="InterPro" id="IPR018392">
    <property type="entry name" value="LysM"/>
</dbReference>
<feature type="compositionally biased region" description="Basic and acidic residues" evidence="1">
    <location>
        <begin position="350"/>
        <end position="366"/>
    </location>
</feature>